<dbReference type="InterPro" id="IPR048494">
    <property type="entry name" value="Dit-like_N"/>
</dbReference>
<dbReference type="Pfam" id="PF21821">
    <property type="entry name" value="Dit_like"/>
    <property type="match status" value="1"/>
</dbReference>
<accession>A0A8S5QMV4</accession>
<evidence type="ECO:0000313" key="2">
    <source>
        <dbReference type="EMBL" id="DAE20607.1"/>
    </source>
</evidence>
<sequence length="218" mass="24129">MADIPGGNTGGLSGALNKGMGVIADKAVSYGNKWLDNKINFGLNYAKNYARQFDFLGLMPEQWTLLDSEGEKAFDFDSFAKLNLKSESKIIQAPVERGSFVMYNKLNTPLELKCVLIKQGLPEELQTYVDALLDYADSTNLLSIVTPDKEYSNMNLVSVSFDRSAEGGINLIIADCAFTEVRQVTPEYTSARVAKKVNRGRQQGKPRSMLSYIKGGFR</sequence>
<evidence type="ECO:0000259" key="1">
    <source>
        <dbReference type="Pfam" id="PF21821"/>
    </source>
</evidence>
<reference evidence="2" key="1">
    <citation type="journal article" date="2021" name="Proc. Natl. Acad. Sci. U.S.A.">
        <title>A Catalog of Tens of Thousands of Viruses from Human Metagenomes Reveals Hidden Associations with Chronic Diseases.</title>
        <authorList>
            <person name="Tisza M.J."/>
            <person name="Buck C.B."/>
        </authorList>
    </citation>
    <scope>NUCLEOTIDE SEQUENCE</scope>
    <source>
        <strain evidence="2">CtJ3t72</strain>
    </source>
</reference>
<protein>
    <recommendedName>
        <fullName evidence="1">Dit-like phage tail protein N-terminal domain-containing protein</fullName>
    </recommendedName>
</protein>
<proteinExistence type="predicted"/>
<organism evidence="2">
    <name type="scientific">Siphoviridae sp. ctJ3t72</name>
    <dbReference type="NCBI Taxonomy" id="2826240"/>
    <lineage>
        <taxon>Viruses</taxon>
        <taxon>Duplodnaviria</taxon>
        <taxon>Heunggongvirae</taxon>
        <taxon>Uroviricota</taxon>
        <taxon>Caudoviricetes</taxon>
    </lineage>
</organism>
<dbReference type="EMBL" id="BK015698">
    <property type="protein sequence ID" value="DAE20607.1"/>
    <property type="molecule type" value="Genomic_DNA"/>
</dbReference>
<name>A0A8S5QMV4_9CAUD</name>
<feature type="domain" description="Dit-like phage tail protein N-terminal" evidence="1">
    <location>
        <begin position="76"/>
        <end position="190"/>
    </location>
</feature>